<feature type="compositionally biased region" description="Low complexity" evidence="5">
    <location>
        <begin position="22"/>
        <end position="42"/>
    </location>
</feature>
<dbReference type="GO" id="GO:0016020">
    <property type="term" value="C:membrane"/>
    <property type="evidence" value="ECO:0007669"/>
    <property type="project" value="UniProtKB-SubCell"/>
</dbReference>
<comment type="caution">
    <text evidence="7">The sequence shown here is derived from an EMBL/GenBank/DDBJ whole genome shotgun (WGS) entry which is preliminary data.</text>
</comment>
<keyword evidence="8" id="KW-1185">Reference proteome</keyword>
<evidence type="ECO:0000313" key="8">
    <source>
        <dbReference type="Proteomes" id="UP000738349"/>
    </source>
</evidence>
<comment type="subcellular location">
    <subcellularLocation>
        <location evidence="1">Membrane</location>
        <topology evidence="1">Single-pass membrane protein</topology>
    </subcellularLocation>
</comment>
<evidence type="ECO:0000256" key="6">
    <source>
        <dbReference type="SAM" id="Phobius"/>
    </source>
</evidence>
<accession>A0A9P9DQ90</accession>
<keyword evidence="4 6" id="KW-0472">Membrane</keyword>
<dbReference type="GO" id="GO:0071944">
    <property type="term" value="C:cell periphery"/>
    <property type="evidence" value="ECO:0007669"/>
    <property type="project" value="UniProtKB-ARBA"/>
</dbReference>
<gene>
    <name evidence="7" type="ORF">EDB81DRAFT_766032</name>
</gene>
<evidence type="ECO:0000313" key="7">
    <source>
        <dbReference type="EMBL" id="KAH7123082.1"/>
    </source>
</evidence>
<dbReference type="Proteomes" id="UP000738349">
    <property type="component" value="Unassembled WGS sequence"/>
</dbReference>
<dbReference type="OrthoDB" id="5421765at2759"/>
<dbReference type="EMBL" id="JAGMUV010000023">
    <property type="protein sequence ID" value="KAH7123082.1"/>
    <property type="molecule type" value="Genomic_DNA"/>
</dbReference>
<dbReference type="PANTHER" id="PTHR15549:SF26">
    <property type="entry name" value="AXIAL BUDDING PATTERN PROTEIN 2-RELATED"/>
    <property type="match status" value="1"/>
</dbReference>
<sequence length="397" mass="42021">MSPRLQNSVIKPRDDSSVTTKTGTIVTSASSTVSITSTTSGSEATNTASPKDDQGSNTTQTGSTATESAATQATSASSLPPPSNGLSGGAIAGVAIGCLLLGLALGALAVFIFCRRRGKKRRHHHRPRGEFLAEKESVLPHDSSPTSINLDHFLLDTTPDKEIVSELRALGDLVSMHVDNNYHHQPVQTDPSALAASISKLGFHAASASTIASLCCNPQTRAVGLRHFISHVIFTSIDFSARSPLSMLPAPVAAFLASIPMTEDSTETSLAFSKWRALSAFLLHPNRTERTPLIPSEAATIPQAQGLTSALNTVLSIFVSHRESQVEHLQAVILEFANFGYVLLSQPSDFRFVYKASSQDGGDRAIVVCAGLEKLSRRDGGSVVSSALVRAPEVVRV</sequence>
<organism evidence="7 8">
    <name type="scientific">Dactylonectria macrodidyma</name>
    <dbReference type="NCBI Taxonomy" id="307937"/>
    <lineage>
        <taxon>Eukaryota</taxon>
        <taxon>Fungi</taxon>
        <taxon>Dikarya</taxon>
        <taxon>Ascomycota</taxon>
        <taxon>Pezizomycotina</taxon>
        <taxon>Sordariomycetes</taxon>
        <taxon>Hypocreomycetidae</taxon>
        <taxon>Hypocreales</taxon>
        <taxon>Nectriaceae</taxon>
        <taxon>Dactylonectria</taxon>
    </lineage>
</organism>
<evidence type="ECO:0000256" key="5">
    <source>
        <dbReference type="SAM" id="MobiDB-lite"/>
    </source>
</evidence>
<dbReference type="PANTHER" id="PTHR15549">
    <property type="entry name" value="PAIRED IMMUNOGLOBULIN-LIKE TYPE 2 RECEPTOR"/>
    <property type="match status" value="1"/>
</dbReference>
<feature type="compositionally biased region" description="Low complexity" evidence="5">
    <location>
        <begin position="58"/>
        <end position="78"/>
    </location>
</feature>
<keyword evidence="2 6" id="KW-0812">Transmembrane</keyword>
<name>A0A9P9DQ90_9HYPO</name>
<reference evidence="7" key="1">
    <citation type="journal article" date="2021" name="Nat. Commun.">
        <title>Genetic determinants of endophytism in the Arabidopsis root mycobiome.</title>
        <authorList>
            <person name="Mesny F."/>
            <person name="Miyauchi S."/>
            <person name="Thiergart T."/>
            <person name="Pickel B."/>
            <person name="Atanasova L."/>
            <person name="Karlsson M."/>
            <person name="Huettel B."/>
            <person name="Barry K.W."/>
            <person name="Haridas S."/>
            <person name="Chen C."/>
            <person name="Bauer D."/>
            <person name="Andreopoulos W."/>
            <person name="Pangilinan J."/>
            <person name="LaButti K."/>
            <person name="Riley R."/>
            <person name="Lipzen A."/>
            <person name="Clum A."/>
            <person name="Drula E."/>
            <person name="Henrissat B."/>
            <person name="Kohler A."/>
            <person name="Grigoriev I.V."/>
            <person name="Martin F.M."/>
            <person name="Hacquard S."/>
        </authorList>
    </citation>
    <scope>NUCLEOTIDE SEQUENCE</scope>
    <source>
        <strain evidence="7">MPI-CAGE-AT-0147</strain>
    </source>
</reference>
<keyword evidence="3 6" id="KW-1133">Transmembrane helix</keyword>
<feature type="transmembrane region" description="Helical" evidence="6">
    <location>
        <begin position="90"/>
        <end position="114"/>
    </location>
</feature>
<evidence type="ECO:0000256" key="4">
    <source>
        <dbReference type="ARBA" id="ARBA00023136"/>
    </source>
</evidence>
<dbReference type="InterPro" id="IPR051694">
    <property type="entry name" value="Immunoregulatory_rcpt-like"/>
</dbReference>
<dbReference type="AlphaFoldDB" id="A0A9P9DQ90"/>
<evidence type="ECO:0000256" key="1">
    <source>
        <dbReference type="ARBA" id="ARBA00004167"/>
    </source>
</evidence>
<feature type="region of interest" description="Disordered" evidence="5">
    <location>
        <begin position="1"/>
        <end position="83"/>
    </location>
</feature>
<evidence type="ECO:0000256" key="3">
    <source>
        <dbReference type="ARBA" id="ARBA00022989"/>
    </source>
</evidence>
<proteinExistence type="predicted"/>
<protein>
    <submittedName>
        <fullName evidence="7">Uncharacterized protein</fullName>
    </submittedName>
</protein>
<evidence type="ECO:0000256" key="2">
    <source>
        <dbReference type="ARBA" id="ARBA00022692"/>
    </source>
</evidence>